<dbReference type="PROSITE" id="PS50109">
    <property type="entry name" value="HIS_KIN"/>
    <property type="match status" value="1"/>
</dbReference>
<keyword evidence="12" id="KW-0902">Two-component regulatory system</keyword>
<feature type="transmembrane region" description="Helical" evidence="15">
    <location>
        <begin position="12"/>
        <end position="35"/>
    </location>
</feature>
<dbReference type="RefSeq" id="WP_234995573.1">
    <property type="nucleotide sequence ID" value="NZ_FQVN01000002.1"/>
</dbReference>
<keyword evidence="5" id="KW-0597">Phosphoprotein</keyword>
<dbReference type="InterPro" id="IPR016120">
    <property type="entry name" value="Sig_transdc_His_kin_SpoOB"/>
</dbReference>
<evidence type="ECO:0000256" key="9">
    <source>
        <dbReference type="ARBA" id="ARBA00022777"/>
    </source>
</evidence>
<evidence type="ECO:0000256" key="15">
    <source>
        <dbReference type="SAM" id="Phobius"/>
    </source>
</evidence>
<dbReference type="Proteomes" id="UP000184501">
    <property type="component" value="Unassembled WGS sequence"/>
</dbReference>
<dbReference type="GO" id="GO:0005524">
    <property type="term" value="F:ATP binding"/>
    <property type="evidence" value="ECO:0007669"/>
    <property type="project" value="UniProtKB-KW"/>
</dbReference>
<keyword evidence="9 17" id="KW-0418">Kinase</keyword>
<dbReference type="InterPro" id="IPR005467">
    <property type="entry name" value="His_kinase_dom"/>
</dbReference>
<keyword evidence="18" id="KW-1185">Reference proteome</keyword>
<dbReference type="Gene3D" id="3.30.565.10">
    <property type="entry name" value="Histidine kinase-like ATPase, C-terminal domain"/>
    <property type="match status" value="1"/>
</dbReference>
<dbReference type="Pfam" id="PF02518">
    <property type="entry name" value="HATPase_c"/>
    <property type="match status" value="1"/>
</dbReference>
<reference evidence="17 18" key="1">
    <citation type="submission" date="2016-11" db="EMBL/GenBank/DDBJ databases">
        <authorList>
            <person name="Jaros S."/>
            <person name="Januszkiewicz K."/>
            <person name="Wedrychowicz H."/>
        </authorList>
    </citation>
    <scope>NUCLEOTIDE SEQUENCE [LARGE SCALE GENOMIC DNA]</scope>
    <source>
        <strain evidence="17 18">DSM 44523</strain>
    </source>
</reference>
<evidence type="ECO:0000256" key="10">
    <source>
        <dbReference type="ARBA" id="ARBA00022840"/>
    </source>
</evidence>
<keyword evidence="8" id="KW-0547">Nucleotide-binding</keyword>
<evidence type="ECO:0000256" key="12">
    <source>
        <dbReference type="ARBA" id="ARBA00023012"/>
    </source>
</evidence>
<feature type="region of interest" description="Disordered" evidence="14">
    <location>
        <begin position="534"/>
        <end position="553"/>
    </location>
</feature>
<keyword evidence="10" id="KW-0067">ATP-binding</keyword>
<dbReference type="InterPro" id="IPR036890">
    <property type="entry name" value="HATPase_C_sf"/>
</dbReference>
<name>A0A1M4XN07_STRHI</name>
<dbReference type="AlphaFoldDB" id="A0A1M4XN07"/>
<keyword evidence="11 15" id="KW-1133">Transmembrane helix</keyword>
<dbReference type="EMBL" id="FQVN01000002">
    <property type="protein sequence ID" value="SHE94865.1"/>
    <property type="molecule type" value="Genomic_DNA"/>
</dbReference>
<dbReference type="Pfam" id="PF17203">
    <property type="entry name" value="sCache_3_2"/>
    <property type="match status" value="1"/>
</dbReference>
<protein>
    <recommendedName>
        <fullName evidence="3">histidine kinase</fullName>
        <ecNumber evidence="3">2.7.13.3</ecNumber>
    </recommendedName>
</protein>
<feature type="transmembrane region" description="Helical" evidence="15">
    <location>
        <begin position="169"/>
        <end position="191"/>
    </location>
</feature>
<feature type="compositionally biased region" description="Basic and acidic residues" evidence="14">
    <location>
        <begin position="540"/>
        <end position="553"/>
    </location>
</feature>
<dbReference type="InterPro" id="IPR029151">
    <property type="entry name" value="Sensor-like_sf"/>
</dbReference>
<keyword evidence="4" id="KW-1003">Cell membrane</keyword>
<evidence type="ECO:0000256" key="1">
    <source>
        <dbReference type="ARBA" id="ARBA00000085"/>
    </source>
</evidence>
<feature type="domain" description="Histidine kinase" evidence="16">
    <location>
        <begin position="414"/>
        <end position="532"/>
    </location>
</feature>
<accession>A0A1M4XN07</accession>
<sequence>MSQPRMPFARQVLLSQVCLVTLVVGVGFALVGWLLERHLVHQYEQRALAVARAVAADGDVAAAVVRDDPERVVQARAERVRLATRALFVVVTDERGIRFAHPNPDQLGQRVSTDPGGALAGHEVAQVEHGTLGLSARGKVPLRDAAGAVVGEVSVGFDADDLAATRHELLGAAGAFVGGALALGVVGSTLLTRLLKRRTLGLEPHELAGLLQEREAVLTGIGEGVLAVDARGRVTVGNREAERLLGLRLTPGTPVDELALPPRLRAAMSGGRVDNLITVAGDRVLVARHRPVRREGRDLGGVLTLRDRTDLENLTRELDSVRGLTDALRAQRHEFANRLHTLSGLLQTHHHREAVEYLQALSAGGVAALGPGGEAVADPYLQSFLAAKTAEAEEKGVSLQVGPASWVPSRVVAPVEVTTVVGNLVDNALEAARLGARRPAWVEVDLLAEGTTLHVSVVDSGDGVPNRLRSAIFSDGVSTRDGEGRGLGLALVRQTVRGLGGEVRLTDPGSGADAGEGTGHGAVFVARMPEVLDGSDLPELGDRAGATREGARS</sequence>
<dbReference type="InterPro" id="IPR039506">
    <property type="entry name" value="SPOB_a"/>
</dbReference>
<dbReference type="STRING" id="2017.SAMN05444320_10258"/>
<keyword evidence="6" id="KW-0808">Transferase</keyword>
<dbReference type="GO" id="GO:0000155">
    <property type="term" value="F:phosphorelay sensor kinase activity"/>
    <property type="evidence" value="ECO:0007669"/>
    <property type="project" value="InterPro"/>
</dbReference>
<dbReference type="PRINTS" id="PR00344">
    <property type="entry name" value="BCTRLSENSOR"/>
</dbReference>
<evidence type="ECO:0000256" key="5">
    <source>
        <dbReference type="ARBA" id="ARBA00022553"/>
    </source>
</evidence>
<dbReference type="SMART" id="SM00387">
    <property type="entry name" value="HATPase_c"/>
    <property type="match status" value="1"/>
</dbReference>
<keyword evidence="7 15" id="KW-0812">Transmembrane</keyword>
<evidence type="ECO:0000256" key="2">
    <source>
        <dbReference type="ARBA" id="ARBA00004651"/>
    </source>
</evidence>
<evidence type="ECO:0000313" key="17">
    <source>
        <dbReference type="EMBL" id="SHE94865.1"/>
    </source>
</evidence>
<dbReference type="EC" id="2.7.13.3" evidence="3"/>
<dbReference type="SUPFAM" id="SSF55890">
    <property type="entry name" value="Sporulation response regulatory protein Spo0B"/>
    <property type="match status" value="1"/>
</dbReference>
<comment type="subcellular location">
    <subcellularLocation>
        <location evidence="2">Cell membrane</location>
        <topology evidence="2">Multi-pass membrane protein</topology>
    </subcellularLocation>
</comment>
<dbReference type="Pfam" id="PF14689">
    <property type="entry name" value="SPOB_a"/>
    <property type="match status" value="1"/>
</dbReference>
<keyword evidence="13 15" id="KW-0472">Membrane</keyword>
<evidence type="ECO:0000256" key="8">
    <source>
        <dbReference type="ARBA" id="ARBA00022741"/>
    </source>
</evidence>
<evidence type="ECO:0000256" key="7">
    <source>
        <dbReference type="ARBA" id="ARBA00022692"/>
    </source>
</evidence>
<dbReference type="SUPFAM" id="SSF55874">
    <property type="entry name" value="ATPase domain of HSP90 chaperone/DNA topoisomerase II/histidine kinase"/>
    <property type="match status" value="1"/>
</dbReference>
<dbReference type="InterPro" id="IPR003594">
    <property type="entry name" value="HATPase_dom"/>
</dbReference>
<dbReference type="SUPFAM" id="SSF103190">
    <property type="entry name" value="Sensory domain-like"/>
    <property type="match status" value="1"/>
</dbReference>
<organism evidence="17 18">
    <name type="scientific">Streptoalloteichus hindustanus</name>
    <dbReference type="NCBI Taxonomy" id="2017"/>
    <lineage>
        <taxon>Bacteria</taxon>
        <taxon>Bacillati</taxon>
        <taxon>Actinomycetota</taxon>
        <taxon>Actinomycetes</taxon>
        <taxon>Pseudonocardiales</taxon>
        <taxon>Pseudonocardiaceae</taxon>
        <taxon>Streptoalloteichus</taxon>
    </lineage>
</organism>
<evidence type="ECO:0000256" key="4">
    <source>
        <dbReference type="ARBA" id="ARBA00022475"/>
    </source>
</evidence>
<proteinExistence type="predicted"/>
<comment type="catalytic activity">
    <reaction evidence="1">
        <text>ATP + protein L-histidine = ADP + protein N-phospho-L-histidine.</text>
        <dbReference type="EC" id="2.7.13.3"/>
    </reaction>
</comment>
<dbReference type="InterPro" id="IPR035965">
    <property type="entry name" value="PAS-like_dom_sf"/>
</dbReference>
<dbReference type="PANTHER" id="PTHR43547">
    <property type="entry name" value="TWO-COMPONENT HISTIDINE KINASE"/>
    <property type="match status" value="1"/>
</dbReference>
<gene>
    <name evidence="17" type="ORF">SAMN05444320_10258</name>
</gene>
<evidence type="ECO:0000259" key="16">
    <source>
        <dbReference type="PROSITE" id="PS50109"/>
    </source>
</evidence>
<evidence type="ECO:0000256" key="14">
    <source>
        <dbReference type="SAM" id="MobiDB-lite"/>
    </source>
</evidence>
<evidence type="ECO:0000313" key="18">
    <source>
        <dbReference type="Proteomes" id="UP000184501"/>
    </source>
</evidence>
<dbReference type="Gene3D" id="3.30.450.20">
    <property type="entry name" value="PAS domain"/>
    <property type="match status" value="2"/>
</dbReference>
<dbReference type="GO" id="GO:0005886">
    <property type="term" value="C:plasma membrane"/>
    <property type="evidence" value="ECO:0007669"/>
    <property type="project" value="UniProtKB-SubCell"/>
</dbReference>
<dbReference type="SUPFAM" id="SSF55785">
    <property type="entry name" value="PYP-like sensor domain (PAS domain)"/>
    <property type="match status" value="1"/>
</dbReference>
<dbReference type="InterPro" id="IPR004358">
    <property type="entry name" value="Sig_transdc_His_kin-like_C"/>
</dbReference>
<dbReference type="InterPro" id="IPR033463">
    <property type="entry name" value="sCache_3"/>
</dbReference>
<dbReference type="Gene3D" id="1.10.287.130">
    <property type="match status" value="1"/>
</dbReference>
<evidence type="ECO:0000256" key="6">
    <source>
        <dbReference type="ARBA" id="ARBA00022679"/>
    </source>
</evidence>
<evidence type="ECO:0000256" key="11">
    <source>
        <dbReference type="ARBA" id="ARBA00022989"/>
    </source>
</evidence>
<evidence type="ECO:0000256" key="3">
    <source>
        <dbReference type="ARBA" id="ARBA00012438"/>
    </source>
</evidence>
<dbReference type="PANTHER" id="PTHR43547:SF10">
    <property type="entry name" value="SENSOR HISTIDINE KINASE DCUS"/>
    <property type="match status" value="1"/>
</dbReference>
<evidence type="ECO:0000256" key="13">
    <source>
        <dbReference type="ARBA" id="ARBA00023136"/>
    </source>
</evidence>